<feature type="domain" description="Cytochrome b561" evidence="11">
    <location>
        <begin position="185"/>
        <end position="389"/>
    </location>
</feature>
<dbReference type="InterPro" id="IPR006593">
    <property type="entry name" value="Cyt_b561/ferric_Rdtase_TM"/>
</dbReference>
<evidence type="ECO:0000256" key="6">
    <source>
        <dbReference type="ARBA" id="ARBA00023136"/>
    </source>
</evidence>
<evidence type="ECO:0000256" key="2">
    <source>
        <dbReference type="ARBA" id="ARBA00022448"/>
    </source>
</evidence>
<feature type="transmembrane region" description="Helical" evidence="8">
    <location>
        <begin position="330"/>
        <end position="351"/>
    </location>
</feature>
<evidence type="ECO:0000259" key="11">
    <source>
        <dbReference type="PROSITE" id="PS50939"/>
    </source>
</evidence>
<dbReference type="CDD" id="cd09630">
    <property type="entry name" value="CDH_like_cytochrome"/>
    <property type="match status" value="1"/>
</dbReference>
<keyword evidence="4" id="KW-0249">Electron transport</keyword>
<dbReference type="PANTHER" id="PTHR47797">
    <property type="entry name" value="DEHYDROGENASE, PUTATIVE (AFU_ORTHOLOGUE AFUA_8G05805)-RELATED"/>
    <property type="match status" value="1"/>
</dbReference>
<feature type="region of interest" description="Disordered" evidence="7">
    <location>
        <begin position="176"/>
        <end position="212"/>
    </location>
</feature>
<comment type="subcellular location">
    <subcellularLocation>
        <location evidence="1">Membrane</location>
    </subcellularLocation>
</comment>
<dbReference type="InterPro" id="IPR036259">
    <property type="entry name" value="MFS_trans_sf"/>
</dbReference>
<dbReference type="SUPFAM" id="SSF103473">
    <property type="entry name" value="MFS general substrate transporter"/>
    <property type="match status" value="1"/>
</dbReference>
<dbReference type="Pfam" id="PF03188">
    <property type="entry name" value="Cytochrom_B561"/>
    <property type="match status" value="1"/>
</dbReference>
<dbReference type="Gene3D" id="1.20.120.1770">
    <property type="match status" value="1"/>
</dbReference>
<evidence type="ECO:0000256" key="1">
    <source>
        <dbReference type="ARBA" id="ARBA00004370"/>
    </source>
</evidence>
<dbReference type="SMART" id="SM00664">
    <property type="entry name" value="DoH"/>
    <property type="match status" value="1"/>
</dbReference>
<dbReference type="SMART" id="SM00665">
    <property type="entry name" value="B561"/>
    <property type="match status" value="1"/>
</dbReference>
<proteinExistence type="predicted"/>
<dbReference type="OrthoDB" id="366214at2759"/>
<sequence>MRFPRSLASFGLLAISTARHALAATGGSHCGTLVCTAATISGSETIYTLNTTVQFSDFGWMAVGFGDSMVGSPMVILWANNDGSIVLSQRQATSHSQPQVVANPARVATIRSDLSSLTGSAITLSFSVPSSGRTSENMIFALGRTKPNSNNVAANLVQHAVNGVFTLDLTRDVPDLPGQSSSGSGTQTGTQTSATLAVPTQTSGSSGSGNPFNLPYTSREKKLIAHGIISALGFCFFLPIGVLQARFLRIWWPKWFKTHWFVQAGMAGPFIVTGFALAVSVISDSKSSHFDDKHQIIGLVLFLLYICQSLYGLIIHLLKDPYRRRRPIQNYGHAILGLGLIGLAFYQVFYGFNTEWPSATGREKPERGLKIFWIIWIVILGAAYAAGLALLPKQYMAERYAVQDGGKTVRHGSDNDVRPKTEGQA</sequence>
<reference evidence="12 13" key="1">
    <citation type="journal article" date="2019" name="Fungal Biol. Biotechnol.">
        <title>Draft genome sequence of fastidious pathogen Ceratobasidium theobromae, which causes vascular-streak dieback in Theobroma cacao.</title>
        <authorList>
            <person name="Ali S.S."/>
            <person name="Asman A."/>
            <person name="Shao J."/>
            <person name="Firmansyah A.P."/>
            <person name="Susilo A.W."/>
            <person name="Rosmana A."/>
            <person name="McMahon P."/>
            <person name="Junaid M."/>
            <person name="Guest D."/>
            <person name="Kheng T.Y."/>
            <person name="Meinhardt L.W."/>
            <person name="Bailey B.A."/>
        </authorList>
    </citation>
    <scope>NUCLEOTIDE SEQUENCE [LARGE SCALE GENOMIC DNA]</scope>
    <source>
        <strain evidence="12 13">CT2</strain>
    </source>
</reference>
<feature type="domain" description="DOMON" evidence="10">
    <location>
        <begin position="32"/>
        <end position="156"/>
    </location>
</feature>
<dbReference type="GO" id="GO:0016020">
    <property type="term" value="C:membrane"/>
    <property type="evidence" value="ECO:0007669"/>
    <property type="project" value="UniProtKB-SubCell"/>
</dbReference>
<feature type="transmembrane region" description="Helical" evidence="8">
    <location>
        <begin position="371"/>
        <end position="391"/>
    </location>
</feature>
<comment type="caution">
    <text evidence="12">The sequence shown here is derived from an EMBL/GenBank/DDBJ whole genome shotgun (WGS) entry which is preliminary data.</text>
</comment>
<dbReference type="AlphaFoldDB" id="A0A5N5QVW5"/>
<evidence type="ECO:0000256" key="9">
    <source>
        <dbReference type="SAM" id="SignalP"/>
    </source>
</evidence>
<dbReference type="Pfam" id="PF16010">
    <property type="entry name" value="CDH-cyt"/>
    <property type="match status" value="1"/>
</dbReference>
<dbReference type="CDD" id="cd08760">
    <property type="entry name" value="Cyt_b561_FRRS1_like"/>
    <property type="match status" value="1"/>
</dbReference>
<evidence type="ECO:0000313" key="12">
    <source>
        <dbReference type="EMBL" id="KAB5595317.1"/>
    </source>
</evidence>
<dbReference type="PANTHER" id="PTHR47797:SF3">
    <property type="entry name" value="CYTOCHROME B561 DOMAIN-CONTAINING PROTEIN"/>
    <property type="match status" value="1"/>
</dbReference>
<dbReference type="InterPro" id="IPR005018">
    <property type="entry name" value="DOMON_domain"/>
</dbReference>
<feature type="transmembrane region" description="Helical" evidence="8">
    <location>
        <begin position="260"/>
        <end position="283"/>
    </location>
</feature>
<keyword evidence="12" id="KW-0418">Kinase</keyword>
<gene>
    <name evidence="12" type="ORF">CTheo_1189</name>
</gene>
<feature type="transmembrane region" description="Helical" evidence="8">
    <location>
        <begin position="223"/>
        <end position="248"/>
    </location>
</feature>
<feature type="transmembrane region" description="Helical" evidence="8">
    <location>
        <begin position="295"/>
        <end position="318"/>
    </location>
</feature>
<feature type="compositionally biased region" description="Low complexity" evidence="7">
    <location>
        <begin position="178"/>
        <end position="193"/>
    </location>
</feature>
<keyword evidence="13" id="KW-1185">Reference proteome</keyword>
<dbReference type="Proteomes" id="UP000383932">
    <property type="component" value="Unassembled WGS sequence"/>
</dbReference>
<dbReference type="GO" id="GO:0016301">
    <property type="term" value="F:kinase activity"/>
    <property type="evidence" value="ECO:0007669"/>
    <property type="project" value="UniProtKB-KW"/>
</dbReference>
<evidence type="ECO:0000256" key="8">
    <source>
        <dbReference type="SAM" id="Phobius"/>
    </source>
</evidence>
<accession>A0A5N5QVW5</accession>
<evidence type="ECO:0000313" key="13">
    <source>
        <dbReference type="Proteomes" id="UP000383932"/>
    </source>
</evidence>
<evidence type="ECO:0000256" key="5">
    <source>
        <dbReference type="ARBA" id="ARBA00022989"/>
    </source>
</evidence>
<keyword evidence="2" id="KW-0813">Transport</keyword>
<keyword evidence="3 8" id="KW-0812">Transmembrane</keyword>
<dbReference type="PROSITE" id="PS50836">
    <property type="entry name" value="DOMON"/>
    <property type="match status" value="1"/>
</dbReference>
<dbReference type="Gene3D" id="2.60.40.1210">
    <property type="entry name" value="Cellobiose dehydrogenase, cytochrome domain"/>
    <property type="match status" value="1"/>
</dbReference>
<dbReference type="InterPro" id="IPR015920">
    <property type="entry name" value="Cellobiose_DH-like_cyt"/>
</dbReference>
<name>A0A5N5QVW5_9AGAM</name>
<evidence type="ECO:0000256" key="4">
    <source>
        <dbReference type="ARBA" id="ARBA00022982"/>
    </source>
</evidence>
<evidence type="ECO:0000256" key="3">
    <source>
        <dbReference type="ARBA" id="ARBA00022692"/>
    </source>
</evidence>
<dbReference type="PROSITE" id="PS50939">
    <property type="entry name" value="CYTOCHROME_B561"/>
    <property type="match status" value="1"/>
</dbReference>
<evidence type="ECO:0000256" key="7">
    <source>
        <dbReference type="SAM" id="MobiDB-lite"/>
    </source>
</evidence>
<keyword evidence="6 8" id="KW-0472">Membrane</keyword>
<feature type="compositionally biased region" description="Polar residues" evidence="7">
    <location>
        <begin position="194"/>
        <end position="211"/>
    </location>
</feature>
<feature type="chain" id="PRO_5024438656" evidence="9">
    <location>
        <begin position="24"/>
        <end position="425"/>
    </location>
</feature>
<dbReference type="SUPFAM" id="SSF49344">
    <property type="entry name" value="CBD9-like"/>
    <property type="match status" value="1"/>
</dbReference>
<organism evidence="12 13">
    <name type="scientific">Ceratobasidium theobromae</name>
    <dbReference type="NCBI Taxonomy" id="1582974"/>
    <lineage>
        <taxon>Eukaryota</taxon>
        <taxon>Fungi</taxon>
        <taxon>Dikarya</taxon>
        <taxon>Basidiomycota</taxon>
        <taxon>Agaricomycotina</taxon>
        <taxon>Agaricomycetes</taxon>
        <taxon>Cantharellales</taxon>
        <taxon>Ceratobasidiaceae</taxon>
        <taxon>Ceratobasidium</taxon>
    </lineage>
</organism>
<evidence type="ECO:0000259" key="10">
    <source>
        <dbReference type="PROSITE" id="PS50836"/>
    </source>
</evidence>
<keyword evidence="12" id="KW-0808">Transferase</keyword>
<feature type="signal peptide" evidence="9">
    <location>
        <begin position="1"/>
        <end position="23"/>
    </location>
</feature>
<protein>
    <submittedName>
        <fullName evidence="12">Nucleoside diphosphate kinase</fullName>
    </submittedName>
</protein>
<keyword evidence="5 8" id="KW-1133">Transmembrane helix</keyword>
<keyword evidence="9" id="KW-0732">Signal</keyword>
<dbReference type="EMBL" id="SSOP01000010">
    <property type="protein sequence ID" value="KAB5595317.1"/>
    <property type="molecule type" value="Genomic_DNA"/>
</dbReference>